<comment type="caution">
    <text evidence="1">The sequence shown here is derived from an EMBL/GenBank/DDBJ whole genome shotgun (WGS) entry which is preliminary data.</text>
</comment>
<name>A0A552UYN0_9FLAO</name>
<dbReference type="AlphaFoldDB" id="A0A552UYN0"/>
<accession>A0A552UYN0</accession>
<keyword evidence="2" id="KW-1185">Reference proteome</keyword>
<dbReference type="RefSeq" id="WP_143374061.1">
    <property type="nucleotide sequence ID" value="NZ_VJVZ01000009.1"/>
</dbReference>
<proteinExistence type="predicted"/>
<gene>
    <name evidence="1" type="ORF">FMM05_14225</name>
</gene>
<organism evidence="1 2">
    <name type="scientific">Flavobacterium zepuense</name>
    <dbReference type="NCBI Taxonomy" id="2593302"/>
    <lineage>
        <taxon>Bacteria</taxon>
        <taxon>Pseudomonadati</taxon>
        <taxon>Bacteroidota</taxon>
        <taxon>Flavobacteriia</taxon>
        <taxon>Flavobacteriales</taxon>
        <taxon>Flavobacteriaceae</taxon>
        <taxon>Flavobacterium</taxon>
    </lineage>
</organism>
<dbReference type="EMBL" id="VJVZ01000009">
    <property type="protein sequence ID" value="TRW23346.1"/>
    <property type="molecule type" value="Genomic_DNA"/>
</dbReference>
<dbReference type="Proteomes" id="UP000320643">
    <property type="component" value="Unassembled WGS sequence"/>
</dbReference>
<sequence>MQQLIIIAFLFCVGACRGQEHGVVADEKEIINLELARRKDSFSNVPVTNTIIGDSILVDKLILKPEKCPVALMNWLIASKNITTEEGSDIFGKNSQDNFIPIGTTHSEWTKADLRLQGVFI</sequence>
<evidence type="ECO:0000313" key="1">
    <source>
        <dbReference type="EMBL" id="TRW23346.1"/>
    </source>
</evidence>
<protein>
    <submittedName>
        <fullName evidence="1">Uncharacterized protein</fullName>
    </submittedName>
</protein>
<reference evidence="1 2" key="1">
    <citation type="submission" date="2019-07" db="EMBL/GenBank/DDBJ databases">
        <title>Flavobacterium sp. nov., isolated from glacier ice.</title>
        <authorList>
            <person name="Liu Q."/>
            <person name="Xin Y.-H."/>
        </authorList>
    </citation>
    <scope>NUCLEOTIDE SEQUENCE [LARGE SCALE GENOMIC DNA]</scope>
    <source>
        <strain evidence="1 2">ZT4R6</strain>
    </source>
</reference>
<dbReference type="OrthoDB" id="1382189at2"/>
<evidence type="ECO:0000313" key="2">
    <source>
        <dbReference type="Proteomes" id="UP000320643"/>
    </source>
</evidence>